<evidence type="ECO:0000259" key="2">
    <source>
        <dbReference type="Pfam" id="PF13660"/>
    </source>
</evidence>
<dbReference type="PANTHER" id="PTHR12227">
    <property type="entry name" value="GLYCERATE KINASE"/>
    <property type="match status" value="1"/>
</dbReference>
<reference evidence="3" key="2">
    <citation type="submission" date="2020-09" db="EMBL/GenBank/DDBJ databases">
        <authorList>
            <person name="Sun Q."/>
            <person name="Ohkuma M."/>
        </authorList>
    </citation>
    <scope>NUCLEOTIDE SEQUENCE</scope>
    <source>
        <strain evidence="3">JCM 14371</strain>
    </source>
</reference>
<dbReference type="Pfam" id="PF05161">
    <property type="entry name" value="MOFRL"/>
    <property type="match status" value="1"/>
</dbReference>
<dbReference type="Gene3D" id="3.40.50.10180">
    <property type="entry name" value="Glycerate kinase, MOFRL-like N-terminal domain"/>
    <property type="match status" value="1"/>
</dbReference>
<dbReference type="InterPro" id="IPR037035">
    <property type="entry name" value="GK-like_C_sf"/>
</dbReference>
<evidence type="ECO:0000313" key="3">
    <source>
        <dbReference type="EMBL" id="GGJ70817.1"/>
    </source>
</evidence>
<dbReference type="InterPro" id="IPR025286">
    <property type="entry name" value="MOFRL_assoc_dom"/>
</dbReference>
<feature type="domain" description="MOFRL" evidence="1">
    <location>
        <begin position="304"/>
        <end position="410"/>
    </location>
</feature>
<dbReference type="Proteomes" id="UP000635726">
    <property type="component" value="Unassembled WGS sequence"/>
</dbReference>
<sequence length="420" mass="42306">MNVTDAPRAVLERAFRAALAATDPGTLTAAHLPGRAPTGILAFGKAAPAMLRAALQAFPGVPALLVPPHGLPASDVRATVIPAGHPVPDDGSLQAGRAALALAGAQGADGHLLVLGSGGGSALLSSPWGVTPAQKQDLTRALLASGADIADINTVRKHLSRVKGGRLAAATSARVTALLLSDVIGDDPATIASGPTVPDPGTFADALAVLDRFGIPAPEARAHLRAGVHGEVPDTPKPGTFGDRVQAAVIGSGRHLLTALRDALTREGVDATVGAHDLHGEVTAVARDLAALVLREPARARPHVLLSGGEPTVTLGPHPGEGGRNHELALALALALDGRQRGVHALMAGSDGMDGTTGAAGAFVTPDTLARARAQGLDPALFLARHDSGTLFAALHDQLVTGPTGTNLNDVHALWLPTGP</sequence>
<feature type="domain" description="MOFRL-associated" evidence="2">
    <location>
        <begin position="11"/>
        <end position="224"/>
    </location>
</feature>
<evidence type="ECO:0000259" key="1">
    <source>
        <dbReference type="Pfam" id="PF05161"/>
    </source>
</evidence>
<dbReference type="AlphaFoldDB" id="A0A917PCR3"/>
<gene>
    <name evidence="3" type="ORF">GCM10008939_14060</name>
</gene>
<protein>
    <recommendedName>
        <fullName evidence="5">Glycerate kinase</fullName>
    </recommendedName>
</protein>
<proteinExistence type="predicted"/>
<dbReference type="SUPFAM" id="SSF82544">
    <property type="entry name" value="GckA/TtuD-like"/>
    <property type="match status" value="1"/>
</dbReference>
<evidence type="ECO:0000313" key="4">
    <source>
        <dbReference type="Proteomes" id="UP000635726"/>
    </source>
</evidence>
<reference evidence="3" key="1">
    <citation type="journal article" date="2014" name="Int. J. Syst. Evol. Microbiol.">
        <title>Complete genome sequence of Corynebacterium casei LMG S-19264T (=DSM 44701T), isolated from a smear-ripened cheese.</title>
        <authorList>
            <consortium name="US DOE Joint Genome Institute (JGI-PGF)"/>
            <person name="Walter F."/>
            <person name="Albersmeier A."/>
            <person name="Kalinowski J."/>
            <person name="Ruckert C."/>
        </authorList>
    </citation>
    <scope>NUCLEOTIDE SEQUENCE</scope>
    <source>
        <strain evidence="3">JCM 14371</strain>
    </source>
</reference>
<dbReference type="InterPro" id="IPR038614">
    <property type="entry name" value="GK_N_sf"/>
</dbReference>
<dbReference type="InterPro" id="IPR007835">
    <property type="entry name" value="MOFRL"/>
</dbReference>
<name>A0A917PCR3_9DEIO</name>
<organism evidence="3 4">
    <name type="scientific">Deinococcus aquiradiocola</name>
    <dbReference type="NCBI Taxonomy" id="393059"/>
    <lineage>
        <taxon>Bacteria</taxon>
        <taxon>Thermotogati</taxon>
        <taxon>Deinococcota</taxon>
        <taxon>Deinococci</taxon>
        <taxon>Deinococcales</taxon>
        <taxon>Deinococcaceae</taxon>
        <taxon>Deinococcus</taxon>
    </lineage>
</organism>
<dbReference type="GO" id="GO:0005737">
    <property type="term" value="C:cytoplasm"/>
    <property type="evidence" value="ECO:0007669"/>
    <property type="project" value="TreeGrafter"/>
</dbReference>
<dbReference type="EMBL" id="BMOE01000003">
    <property type="protein sequence ID" value="GGJ70817.1"/>
    <property type="molecule type" value="Genomic_DNA"/>
</dbReference>
<dbReference type="PANTHER" id="PTHR12227:SF0">
    <property type="entry name" value="GLYCERATE KINASE"/>
    <property type="match status" value="1"/>
</dbReference>
<dbReference type="Gene3D" id="3.40.1480.10">
    <property type="entry name" value="MOFRL domain"/>
    <property type="match status" value="1"/>
</dbReference>
<comment type="caution">
    <text evidence="3">The sequence shown here is derived from an EMBL/GenBank/DDBJ whole genome shotgun (WGS) entry which is preliminary data.</text>
</comment>
<accession>A0A917PCR3</accession>
<dbReference type="GO" id="GO:0008887">
    <property type="term" value="F:glycerate kinase activity"/>
    <property type="evidence" value="ECO:0007669"/>
    <property type="project" value="InterPro"/>
</dbReference>
<keyword evidence="4" id="KW-1185">Reference proteome</keyword>
<dbReference type="Pfam" id="PF13660">
    <property type="entry name" value="DUF4147"/>
    <property type="match status" value="1"/>
</dbReference>
<dbReference type="RefSeq" id="WP_188961559.1">
    <property type="nucleotide sequence ID" value="NZ_BMOE01000003.1"/>
</dbReference>
<dbReference type="InterPro" id="IPR039760">
    <property type="entry name" value="MOFRL_protein"/>
</dbReference>
<evidence type="ECO:0008006" key="5">
    <source>
        <dbReference type="Google" id="ProtNLM"/>
    </source>
</evidence>